<keyword evidence="3" id="KW-1003">Cell membrane</keyword>
<dbReference type="PANTHER" id="PTHR35011:SF2">
    <property type="entry name" value="2,3-DIKETO-L-GULONATE TRAP TRANSPORTER SMALL PERMEASE PROTEIN YIAM"/>
    <property type="match status" value="1"/>
</dbReference>
<name>A0A4R1MZ40_9FIRM</name>
<evidence type="ECO:0000256" key="6">
    <source>
        <dbReference type="ARBA" id="ARBA00022989"/>
    </source>
</evidence>
<dbReference type="GO" id="GO:0015740">
    <property type="term" value="P:C4-dicarboxylate transport"/>
    <property type="evidence" value="ECO:0007669"/>
    <property type="project" value="TreeGrafter"/>
</dbReference>
<dbReference type="Proteomes" id="UP000294545">
    <property type="component" value="Unassembled WGS sequence"/>
</dbReference>
<comment type="similarity">
    <text evidence="8">Belongs to the TRAP transporter small permease family.</text>
</comment>
<dbReference type="InterPro" id="IPR007387">
    <property type="entry name" value="TRAP_DctQ"/>
</dbReference>
<dbReference type="Pfam" id="PF04290">
    <property type="entry name" value="DctQ"/>
    <property type="match status" value="1"/>
</dbReference>
<feature type="transmembrane region" description="Helical" evidence="9">
    <location>
        <begin position="128"/>
        <end position="149"/>
    </location>
</feature>
<feature type="transmembrane region" description="Helical" evidence="9">
    <location>
        <begin position="47"/>
        <end position="64"/>
    </location>
</feature>
<evidence type="ECO:0000259" key="10">
    <source>
        <dbReference type="Pfam" id="PF04290"/>
    </source>
</evidence>
<feature type="transmembrane region" description="Helical" evidence="9">
    <location>
        <begin position="85"/>
        <end position="108"/>
    </location>
</feature>
<evidence type="ECO:0000256" key="5">
    <source>
        <dbReference type="ARBA" id="ARBA00022692"/>
    </source>
</evidence>
<evidence type="ECO:0000256" key="1">
    <source>
        <dbReference type="ARBA" id="ARBA00004429"/>
    </source>
</evidence>
<dbReference type="OrthoDB" id="9814265at2"/>
<evidence type="ECO:0000313" key="11">
    <source>
        <dbReference type="EMBL" id="TCK98587.1"/>
    </source>
</evidence>
<dbReference type="InterPro" id="IPR055348">
    <property type="entry name" value="DctQ"/>
</dbReference>
<dbReference type="GO" id="GO:0022857">
    <property type="term" value="F:transmembrane transporter activity"/>
    <property type="evidence" value="ECO:0007669"/>
    <property type="project" value="TreeGrafter"/>
</dbReference>
<feature type="transmembrane region" description="Helical" evidence="9">
    <location>
        <begin position="12"/>
        <end position="32"/>
    </location>
</feature>
<dbReference type="AlphaFoldDB" id="A0A4R1MZ40"/>
<comment type="subcellular location">
    <subcellularLocation>
        <location evidence="1">Cell inner membrane</location>
        <topology evidence="1">Multi-pass membrane protein</topology>
    </subcellularLocation>
</comment>
<comment type="caution">
    <text evidence="11">The sequence shown here is derived from an EMBL/GenBank/DDBJ whole genome shotgun (WGS) entry which is preliminary data.</text>
</comment>
<protein>
    <submittedName>
        <fullName evidence="11">TRAP-type C4-dicarboxylate transport system permease small subunit</fullName>
    </submittedName>
</protein>
<organism evidence="11 12">
    <name type="scientific">Natranaerovirga hydrolytica</name>
    <dbReference type="NCBI Taxonomy" id="680378"/>
    <lineage>
        <taxon>Bacteria</taxon>
        <taxon>Bacillati</taxon>
        <taxon>Bacillota</taxon>
        <taxon>Clostridia</taxon>
        <taxon>Lachnospirales</taxon>
        <taxon>Natranaerovirgaceae</taxon>
        <taxon>Natranaerovirga</taxon>
    </lineage>
</organism>
<dbReference type="GO" id="GO:0005886">
    <property type="term" value="C:plasma membrane"/>
    <property type="evidence" value="ECO:0007669"/>
    <property type="project" value="UniProtKB-SubCell"/>
</dbReference>
<keyword evidence="2" id="KW-0813">Transport</keyword>
<accession>A0A4R1MZ40</accession>
<evidence type="ECO:0000256" key="9">
    <source>
        <dbReference type="SAM" id="Phobius"/>
    </source>
</evidence>
<evidence type="ECO:0000256" key="2">
    <source>
        <dbReference type="ARBA" id="ARBA00022448"/>
    </source>
</evidence>
<keyword evidence="5 9" id="KW-0812">Transmembrane</keyword>
<dbReference type="EMBL" id="SMGQ01000011">
    <property type="protein sequence ID" value="TCK98587.1"/>
    <property type="molecule type" value="Genomic_DNA"/>
</dbReference>
<evidence type="ECO:0000256" key="7">
    <source>
        <dbReference type="ARBA" id="ARBA00023136"/>
    </source>
</evidence>
<proteinExistence type="inferred from homology"/>
<dbReference type="PANTHER" id="PTHR35011">
    <property type="entry name" value="2,3-DIKETO-L-GULONATE TRAP TRANSPORTER SMALL PERMEASE PROTEIN YIAM"/>
    <property type="match status" value="1"/>
</dbReference>
<reference evidence="11 12" key="1">
    <citation type="submission" date="2019-03" db="EMBL/GenBank/DDBJ databases">
        <title>Genomic Encyclopedia of Type Strains, Phase IV (KMG-IV): sequencing the most valuable type-strain genomes for metagenomic binning, comparative biology and taxonomic classification.</title>
        <authorList>
            <person name="Goeker M."/>
        </authorList>
    </citation>
    <scope>NUCLEOTIDE SEQUENCE [LARGE SCALE GENOMIC DNA]</scope>
    <source>
        <strain evidence="11 12">DSM 24176</strain>
    </source>
</reference>
<sequence length="160" mass="17756">MKALRNFLNKTLEVMGMTILSIMVVTVCYQIFTRTVLNNPNTITEEFVRFSLVWLAMISTAYVVGDQKHLSVSLLSDKLTGRNKFILEVVIQGLFLLFAGVVMIFGGIKGVSLTMSQISPSLSIPMGYVYLAVPVSGVIMLIYSILNLIECINNRKVQEG</sequence>
<keyword evidence="6 9" id="KW-1133">Transmembrane helix</keyword>
<evidence type="ECO:0000313" key="12">
    <source>
        <dbReference type="Proteomes" id="UP000294545"/>
    </source>
</evidence>
<keyword evidence="7 9" id="KW-0472">Membrane</keyword>
<evidence type="ECO:0000256" key="4">
    <source>
        <dbReference type="ARBA" id="ARBA00022519"/>
    </source>
</evidence>
<feature type="domain" description="Tripartite ATP-independent periplasmic transporters DctQ component" evidence="10">
    <location>
        <begin position="23"/>
        <end position="152"/>
    </location>
</feature>
<keyword evidence="12" id="KW-1185">Reference proteome</keyword>
<keyword evidence="4" id="KW-0997">Cell inner membrane</keyword>
<gene>
    <name evidence="11" type="ORF">EDC19_1019</name>
</gene>
<evidence type="ECO:0000256" key="8">
    <source>
        <dbReference type="ARBA" id="ARBA00038436"/>
    </source>
</evidence>
<evidence type="ECO:0000256" key="3">
    <source>
        <dbReference type="ARBA" id="ARBA00022475"/>
    </source>
</evidence>
<dbReference type="RefSeq" id="WP_132281459.1">
    <property type="nucleotide sequence ID" value="NZ_SMGQ01000011.1"/>
</dbReference>